<dbReference type="EMBL" id="VEPZ02001413">
    <property type="protein sequence ID" value="KAE8674721.1"/>
    <property type="molecule type" value="Genomic_DNA"/>
</dbReference>
<gene>
    <name evidence="2" type="ORF">F3Y22_tig00111721pilonHSYRG00211</name>
</gene>
<evidence type="ECO:0000313" key="2">
    <source>
        <dbReference type="EMBL" id="KAE8674721.1"/>
    </source>
</evidence>
<keyword evidence="1" id="KW-1133">Transmembrane helix</keyword>
<dbReference type="Proteomes" id="UP000436088">
    <property type="component" value="Unassembled WGS sequence"/>
</dbReference>
<dbReference type="AlphaFoldDB" id="A0A6A2XFN7"/>
<evidence type="ECO:0000313" key="3">
    <source>
        <dbReference type="Proteomes" id="UP000436088"/>
    </source>
</evidence>
<comment type="caution">
    <text evidence="2">The sequence shown here is derived from an EMBL/GenBank/DDBJ whole genome shotgun (WGS) entry which is preliminary data.</text>
</comment>
<accession>A0A6A2XFN7</accession>
<keyword evidence="1" id="KW-0472">Membrane</keyword>
<evidence type="ECO:0000256" key="1">
    <source>
        <dbReference type="SAM" id="Phobius"/>
    </source>
</evidence>
<keyword evidence="1" id="KW-0812">Transmembrane</keyword>
<feature type="transmembrane region" description="Helical" evidence="1">
    <location>
        <begin position="12"/>
        <end position="36"/>
    </location>
</feature>
<organism evidence="2 3">
    <name type="scientific">Hibiscus syriacus</name>
    <name type="common">Rose of Sharon</name>
    <dbReference type="NCBI Taxonomy" id="106335"/>
    <lineage>
        <taxon>Eukaryota</taxon>
        <taxon>Viridiplantae</taxon>
        <taxon>Streptophyta</taxon>
        <taxon>Embryophyta</taxon>
        <taxon>Tracheophyta</taxon>
        <taxon>Spermatophyta</taxon>
        <taxon>Magnoliopsida</taxon>
        <taxon>eudicotyledons</taxon>
        <taxon>Gunneridae</taxon>
        <taxon>Pentapetalae</taxon>
        <taxon>rosids</taxon>
        <taxon>malvids</taxon>
        <taxon>Malvales</taxon>
        <taxon>Malvaceae</taxon>
        <taxon>Malvoideae</taxon>
        <taxon>Hibiscus</taxon>
    </lineage>
</organism>
<keyword evidence="3" id="KW-1185">Reference proteome</keyword>
<reference evidence="2" key="1">
    <citation type="submission" date="2019-09" db="EMBL/GenBank/DDBJ databases">
        <title>Draft genome information of white flower Hibiscus syriacus.</title>
        <authorList>
            <person name="Kim Y.-M."/>
        </authorList>
    </citation>
    <scope>NUCLEOTIDE SEQUENCE [LARGE SCALE GENOMIC DNA]</scope>
    <source>
        <strain evidence="2">YM2019G1</strain>
    </source>
</reference>
<name>A0A6A2XFN7_HIBSY</name>
<proteinExistence type="predicted"/>
<protein>
    <submittedName>
        <fullName evidence="2">Uncharacterized protein</fullName>
    </submittedName>
</protein>
<sequence length="126" mass="13439">MVISKGKVKLKIAVIFQALLLLAPILLQMLLQLAAFPQGMLSWKFFPHEIFSLHRGKHSTTPTGTTTTGSTTGIPTTVFGVTGTTLGPTGTIGINDPGSVVGLFTNNLFCTFVAMITLWISGSCWL</sequence>
<feature type="transmembrane region" description="Helical" evidence="1">
    <location>
        <begin position="100"/>
        <end position="120"/>
    </location>
</feature>